<protein>
    <submittedName>
        <fullName evidence="2">Uncharacterized protein</fullName>
    </submittedName>
</protein>
<dbReference type="EMBL" id="CP011125">
    <property type="protein sequence ID" value="AKF08311.1"/>
    <property type="molecule type" value="Genomic_DNA"/>
</dbReference>
<dbReference type="Proteomes" id="UP000034883">
    <property type="component" value="Chromosome"/>
</dbReference>
<evidence type="ECO:0000313" key="2">
    <source>
        <dbReference type="EMBL" id="AKF08311.1"/>
    </source>
</evidence>
<keyword evidence="3" id="KW-1185">Reference proteome</keyword>
<dbReference type="AlphaFoldDB" id="A0A0F6W606"/>
<sequence length="219" mass="23981">MLAVLGCDVVQPGTHRVVVRATRDGAPISGVAITEGGLLIGETGEDGALRLDAERPEGATLELVARCPDDLRARPDHLRGRVRAWSRRDAEGRVSTPPLEFEVRCERRVRDVVVVVDAGRPDLDVQVDGHVVARTDVAGLAHVAIEQPPGQRFVVRIDTSAHPDLAPPNPEQRFTVGAEDEVFYWSRPFEADREESVASAEPSRRRRGRRGGGGIERLR</sequence>
<proteinExistence type="predicted"/>
<accession>A0A0F6W606</accession>
<reference evidence="2 3" key="1">
    <citation type="submission" date="2015-03" db="EMBL/GenBank/DDBJ databases">
        <title>Genome assembly of Sandaracinus amylolyticus DSM 53668.</title>
        <authorList>
            <person name="Sharma G."/>
            <person name="Subramanian S."/>
        </authorList>
    </citation>
    <scope>NUCLEOTIDE SEQUENCE [LARGE SCALE GENOMIC DNA]</scope>
    <source>
        <strain evidence="2 3">DSM 53668</strain>
    </source>
</reference>
<evidence type="ECO:0000313" key="3">
    <source>
        <dbReference type="Proteomes" id="UP000034883"/>
    </source>
</evidence>
<gene>
    <name evidence="2" type="ORF">DB32_005460</name>
</gene>
<dbReference type="STRING" id="927083.DB32_005460"/>
<feature type="region of interest" description="Disordered" evidence="1">
    <location>
        <begin position="191"/>
        <end position="219"/>
    </location>
</feature>
<evidence type="ECO:0000256" key="1">
    <source>
        <dbReference type="SAM" id="MobiDB-lite"/>
    </source>
</evidence>
<organism evidence="2 3">
    <name type="scientific">Sandaracinus amylolyticus</name>
    <dbReference type="NCBI Taxonomy" id="927083"/>
    <lineage>
        <taxon>Bacteria</taxon>
        <taxon>Pseudomonadati</taxon>
        <taxon>Myxococcota</taxon>
        <taxon>Polyangia</taxon>
        <taxon>Polyangiales</taxon>
        <taxon>Sandaracinaceae</taxon>
        <taxon>Sandaracinus</taxon>
    </lineage>
</organism>
<dbReference type="KEGG" id="samy:DB32_005460"/>
<name>A0A0F6W606_9BACT</name>